<accession>A0ACC1XW75</accession>
<evidence type="ECO:0000313" key="1">
    <source>
        <dbReference type="EMBL" id="KAJ4714974.1"/>
    </source>
</evidence>
<organism evidence="1 2">
    <name type="scientific">Melia azedarach</name>
    <name type="common">Chinaberry tree</name>
    <dbReference type="NCBI Taxonomy" id="155640"/>
    <lineage>
        <taxon>Eukaryota</taxon>
        <taxon>Viridiplantae</taxon>
        <taxon>Streptophyta</taxon>
        <taxon>Embryophyta</taxon>
        <taxon>Tracheophyta</taxon>
        <taxon>Spermatophyta</taxon>
        <taxon>Magnoliopsida</taxon>
        <taxon>eudicotyledons</taxon>
        <taxon>Gunneridae</taxon>
        <taxon>Pentapetalae</taxon>
        <taxon>rosids</taxon>
        <taxon>malvids</taxon>
        <taxon>Sapindales</taxon>
        <taxon>Meliaceae</taxon>
        <taxon>Melia</taxon>
    </lineage>
</organism>
<comment type="caution">
    <text evidence="1">The sequence shown here is derived from an EMBL/GenBank/DDBJ whole genome shotgun (WGS) entry which is preliminary data.</text>
</comment>
<sequence length="195" mass="21824">MDESVIIVTLLEIYGSGTPSGGNVYIGGKIMSFFVDAKIAYDEFMQMLYSSWGINPMDYTITAKAIFNWCAQMLGLPQKAAKINTENSFCAFVNVNDSRYVSTMSHCHLYLIVEPIGGAEHSMAEYSRPVVPEHTRTCGMTVTSFKSSSESNLLSEPMPAKMTQFQYTNQVIYIVPQVFHPSCSAPHFVPWPRMM</sequence>
<gene>
    <name evidence="1" type="ORF">OWV82_013381</name>
</gene>
<evidence type="ECO:0000313" key="2">
    <source>
        <dbReference type="Proteomes" id="UP001164539"/>
    </source>
</evidence>
<protein>
    <submittedName>
        <fullName evidence="1">Uncharacterized protein</fullName>
    </submittedName>
</protein>
<reference evidence="1 2" key="1">
    <citation type="journal article" date="2023" name="Science">
        <title>Complex scaffold remodeling in plant triterpene biosynthesis.</title>
        <authorList>
            <person name="De La Pena R."/>
            <person name="Hodgson H."/>
            <person name="Liu J.C."/>
            <person name="Stephenson M.J."/>
            <person name="Martin A.C."/>
            <person name="Owen C."/>
            <person name="Harkess A."/>
            <person name="Leebens-Mack J."/>
            <person name="Jimenez L.E."/>
            <person name="Osbourn A."/>
            <person name="Sattely E.S."/>
        </authorList>
    </citation>
    <scope>NUCLEOTIDE SEQUENCE [LARGE SCALE GENOMIC DNA]</scope>
    <source>
        <strain evidence="2">cv. JPN11</strain>
        <tissue evidence="1">Leaf</tissue>
    </source>
</reference>
<name>A0ACC1XW75_MELAZ</name>
<dbReference type="EMBL" id="CM051400">
    <property type="protein sequence ID" value="KAJ4714974.1"/>
    <property type="molecule type" value="Genomic_DNA"/>
</dbReference>
<keyword evidence="2" id="KW-1185">Reference proteome</keyword>
<dbReference type="Proteomes" id="UP001164539">
    <property type="component" value="Chromosome 7"/>
</dbReference>
<proteinExistence type="predicted"/>